<proteinExistence type="predicted"/>
<evidence type="ECO:0000313" key="1">
    <source>
        <dbReference type="EMBL" id="GGE27617.1"/>
    </source>
</evidence>
<protein>
    <submittedName>
        <fullName evidence="1">Uncharacterized protein</fullName>
    </submittedName>
</protein>
<keyword evidence="2" id="KW-1185">Reference proteome</keyword>
<gene>
    <name evidence="1" type="ORF">GCM10011391_02560</name>
</gene>
<organism evidence="1 2">
    <name type="scientific">Pullulanibacillus camelliae</name>
    <dbReference type="NCBI Taxonomy" id="1707096"/>
    <lineage>
        <taxon>Bacteria</taxon>
        <taxon>Bacillati</taxon>
        <taxon>Bacillota</taxon>
        <taxon>Bacilli</taxon>
        <taxon>Bacillales</taxon>
        <taxon>Sporolactobacillaceae</taxon>
        <taxon>Pullulanibacillus</taxon>
    </lineage>
</organism>
<dbReference type="EMBL" id="BMIR01000001">
    <property type="protein sequence ID" value="GGE27617.1"/>
    <property type="molecule type" value="Genomic_DNA"/>
</dbReference>
<accession>A0A8J2YE52</accession>
<reference evidence="1" key="2">
    <citation type="submission" date="2020-09" db="EMBL/GenBank/DDBJ databases">
        <authorList>
            <person name="Sun Q."/>
            <person name="Zhou Y."/>
        </authorList>
    </citation>
    <scope>NUCLEOTIDE SEQUENCE</scope>
    <source>
        <strain evidence="1">CGMCC 1.15371</strain>
    </source>
</reference>
<comment type="caution">
    <text evidence="1">The sequence shown here is derived from an EMBL/GenBank/DDBJ whole genome shotgun (WGS) entry which is preliminary data.</text>
</comment>
<reference evidence="1" key="1">
    <citation type="journal article" date="2014" name="Int. J. Syst. Evol. Microbiol.">
        <title>Complete genome sequence of Corynebacterium casei LMG S-19264T (=DSM 44701T), isolated from a smear-ripened cheese.</title>
        <authorList>
            <consortium name="US DOE Joint Genome Institute (JGI-PGF)"/>
            <person name="Walter F."/>
            <person name="Albersmeier A."/>
            <person name="Kalinowski J."/>
            <person name="Ruckert C."/>
        </authorList>
    </citation>
    <scope>NUCLEOTIDE SEQUENCE</scope>
    <source>
        <strain evidence="1">CGMCC 1.15371</strain>
    </source>
</reference>
<sequence>MTYRFISQPQYPECNKKFGKEDLLQLCSCGMLIAARRVQESDWMKENEE</sequence>
<dbReference type="Proteomes" id="UP000628775">
    <property type="component" value="Unassembled WGS sequence"/>
</dbReference>
<dbReference type="AlphaFoldDB" id="A0A8J2YE52"/>
<name>A0A8J2YE52_9BACL</name>
<evidence type="ECO:0000313" key="2">
    <source>
        <dbReference type="Proteomes" id="UP000628775"/>
    </source>
</evidence>